<reference evidence="3 4" key="1">
    <citation type="journal article" date="2019" name="Sci. Rep.">
        <title>Comparative genomics of chytrid fungi reveal insights into the obligate biotrophic and pathogenic lifestyle of Synchytrium endobioticum.</title>
        <authorList>
            <person name="van de Vossenberg B.T.L.H."/>
            <person name="Warris S."/>
            <person name="Nguyen H.D.T."/>
            <person name="van Gent-Pelzer M.P.E."/>
            <person name="Joly D.L."/>
            <person name="van de Geest H.C."/>
            <person name="Bonants P.J.M."/>
            <person name="Smith D.S."/>
            <person name="Levesque C.A."/>
            <person name="van der Lee T.A.J."/>
        </authorList>
    </citation>
    <scope>NUCLEOTIDE SEQUENCE [LARGE SCALE GENOMIC DNA]</scope>
    <source>
        <strain evidence="3 4">JEL517</strain>
    </source>
</reference>
<feature type="region of interest" description="Disordered" evidence="2">
    <location>
        <begin position="539"/>
        <end position="621"/>
    </location>
</feature>
<evidence type="ECO:0000313" key="3">
    <source>
        <dbReference type="EMBL" id="TPX35560.1"/>
    </source>
</evidence>
<dbReference type="InterPro" id="IPR051726">
    <property type="entry name" value="Chitin_Synth_Reg"/>
</dbReference>
<keyword evidence="1" id="KW-0677">Repeat</keyword>
<feature type="compositionally biased region" description="Basic residues" evidence="2">
    <location>
        <begin position="136"/>
        <end position="148"/>
    </location>
</feature>
<dbReference type="STRING" id="1806994.A0A507C218"/>
<evidence type="ECO:0000256" key="2">
    <source>
        <dbReference type="SAM" id="MobiDB-lite"/>
    </source>
</evidence>
<feature type="compositionally biased region" description="Polar residues" evidence="2">
    <location>
        <begin position="1"/>
        <end position="12"/>
    </location>
</feature>
<dbReference type="Pfam" id="PF08238">
    <property type="entry name" value="Sel1"/>
    <property type="match status" value="4"/>
</dbReference>
<dbReference type="RefSeq" id="XP_031026033.1">
    <property type="nucleotide sequence ID" value="XM_031167971.1"/>
</dbReference>
<protein>
    <submittedName>
        <fullName evidence="3">Uncharacterized protein</fullName>
    </submittedName>
</protein>
<feature type="region of interest" description="Disordered" evidence="2">
    <location>
        <begin position="440"/>
        <end position="523"/>
    </location>
</feature>
<accession>A0A507C218</accession>
<dbReference type="Proteomes" id="UP000319731">
    <property type="component" value="Unassembled WGS sequence"/>
</dbReference>
<feature type="compositionally biased region" description="Low complexity" evidence="2">
    <location>
        <begin position="666"/>
        <end position="675"/>
    </location>
</feature>
<dbReference type="SUPFAM" id="SSF81901">
    <property type="entry name" value="HCP-like"/>
    <property type="match status" value="1"/>
</dbReference>
<evidence type="ECO:0000313" key="4">
    <source>
        <dbReference type="Proteomes" id="UP000319731"/>
    </source>
</evidence>
<dbReference type="AlphaFoldDB" id="A0A507C218"/>
<dbReference type="Gene3D" id="1.25.40.10">
    <property type="entry name" value="Tetratricopeptide repeat domain"/>
    <property type="match status" value="1"/>
</dbReference>
<dbReference type="GeneID" id="42003268"/>
<dbReference type="SMART" id="SM00671">
    <property type="entry name" value="SEL1"/>
    <property type="match status" value="5"/>
</dbReference>
<evidence type="ECO:0000256" key="1">
    <source>
        <dbReference type="ARBA" id="ARBA00022737"/>
    </source>
</evidence>
<feature type="compositionally biased region" description="Polar residues" evidence="2">
    <location>
        <begin position="20"/>
        <end position="36"/>
    </location>
</feature>
<dbReference type="PANTHER" id="PTHR46430:SF3">
    <property type="entry name" value="ACTIVATOR OF C KINASE PROTEIN 1"/>
    <property type="match status" value="1"/>
</dbReference>
<dbReference type="EMBL" id="QEAO01000008">
    <property type="protein sequence ID" value="TPX35560.1"/>
    <property type="molecule type" value="Genomic_DNA"/>
</dbReference>
<feature type="compositionally biased region" description="Polar residues" evidence="2">
    <location>
        <begin position="644"/>
        <end position="654"/>
    </location>
</feature>
<proteinExistence type="predicted"/>
<feature type="compositionally biased region" description="Polar residues" evidence="2">
    <location>
        <begin position="184"/>
        <end position="194"/>
    </location>
</feature>
<dbReference type="PANTHER" id="PTHR46430">
    <property type="entry name" value="PROTEIN SKT5-RELATED"/>
    <property type="match status" value="1"/>
</dbReference>
<feature type="compositionally biased region" description="Polar residues" evidence="2">
    <location>
        <begin position="845"/>
        <end position="861"/>
    </location>
</feature>
<gene>
    <name evidence="3" type="ORF">SmJEL517_g02043</name>
</gene>
<feature type="compositionally biased region" description="Low complexity" evidence="2">
    <location>
        <begin position="712"/>
        <end position="733"/>
    </location>
</feature>
<organism evidence="3 4">
    <name type="scientific">Synchytrium microbalum</name>
    <dbReference type="NCBI Taxonomy" id="1806994"/>
    <lineage>
        <taxon>Eukaryota</taxon>
        <taxon>Fungi</taxon>
        <taxon>Fungi incertae sedis</taxon>
        <taxon>Chytridiomycota</taxon>
        <taxon>Chytridiomycota incertae sedis</taxon>
        <taxon>Chytridiomycetes</taxon>
        <taxon>Synchytriales</taxon>
        <taxon>Synchytriaceae</taxon>
        <taxon>Synchytrium</taxon>
    </lineage>
</organism>
<feature type="compositionally biased region" description="Basic and acidic residues" evidence="2">
    <location>
        <begin position="575"/>
        <end position="588"/>
    </location>
</feature>
<comment type="caution">
    <text evidence="3">The sequence shown here is derived from an EMBL/GenBank/DDBJ whole genome shotgun (WGS) entry which is preliminary data.</text>
</comment>
<dbReference type="InterPro" id="IPR011990">
    <property type="entry name" value="TPR-like_helical_dom_sf"/>
</dbReference>
<dbReference type="OrthoDB" id="272077at2759"/>
<feature type="compositionally biased region" description="Polar residues" evidence="2">
    <location>
        <begin position="694"/>
        <end position="704"/>
    </location>
</feature>
<sequence>MAATAIAQSPSNDIARDVDSISNSSTDSQHQLTTPGGSVRGRISTQNDLHTARDRSKDWNAAMNRRKNARARISQAGGIGAFIPNFNNSSQLSIDAIATADGPTDADGVRAVDDTQPADTTNGNDNVDTASLPRPPVRRMKSNASHRHSQIGLIASAWDKDLAGMVMAEASKQKDDDQERQQRPTSMAGSIEGTSSRERSKSRDRTILTEKERRRSSMTLPLGTKQVQPLQGGEQEDDATKSKRASRLHRRSRSLKRQSTLDLQDRASQLAHVAAGFDDGLREISLEGVYTREGLDDDASKKMVDRSRDLNEKHRSRSSMDLKGSFLNGKPSVATFATIITSLVTSVTAAVTGPSTPTSPTLTARDLEDFEDEKMPSTPERSRPMSLPAVPITPIPNQLPTTFNERKTDSAIDMPAPLVNISAAPIPPQKSNFVKPALPARKTSQSNLKQSTTASATINPLPSLPVTPIIASTTKEEPINQPLIIPNTASETPTPPRKDNQVPTTSNSTTPDQQPGVPEWTPISRPILKRVASQASQITMDDIPSLHNSTLPRGKLRPTPLSTITTAEPAADAADLTRKPSTESRRSIDFTSAFGVSLRKARKSRDEARAAPGQGDINDIDKASVASGQSRRLSIGGLFGGIGNSPSQPTSSSRPKPGKELPINPMTPTAPSSTISSLASASYGFLNSINSRAKATPNENSSLPPQRATHVPATISSTPSINSSISSIASIPQPSSPPPRQTAVPGKLSSIGGWSTSGTLSSPESPLADERALPGKNLPDAPKPSVLSPSAPRKSLDQLAGFGGLFSMFDRKPEAPAPIVRGAPPRRSNRAQEYAFDVAQISSSTDQNVIPTPPASNGTSPPISPAGSVRGSGLVGRNARIIPMPLGYTEQALKENAKTLAMPTLALQYLRHLVSLVNADADESGMIFTDALDIASRLSETQSGEAQYLLGTLYAKMGNFPKAVDNYGSAVRNKYPLAAWELGCCLETGEGMKKSDPARASRMYKTAAAAGHKQAEARLGRALWRGELTLEQDEKEGVRLLKAAAEGGADGEAAALYDLSWVFQKGSKPAGVEKDENMALSYLSKAASLNYAAACDKMGFALVNGSLGLQKDTKEAIGWYEKAAAQGYNDSIVALAALRKL</sequence>
<feature type="compositionally biased region" description="Basic residues" evidence="2">
    <location>
        <begin position="242"/>
        <end position="256"/>
    </location>
</feature>
<feature type="region of interest" description="Disordered" evidence="2">
    <location>
        <begin position="845"/>
        <end position="870"/>
    </location>
</feature>
<feature type="region of interest" description="Disordered" evidence="2">
    <location>
        <begin position="1"/>
        <end position="61"/>
    </location>
</feature>
<feature type="compositionally biased region" description="Polar residues" evidence="2">
    <location>
        <begin position="117"/>
        <end position="129"/>
    </location>
</feature>
<feature type="region of interest" description="Disordered" evidence="2">
    <location>
        <begin position="636"/>
        <end position="675"/>
    </location>
</feature>
<feature type="compositionally biased region" description="Polar residues" evidence="2">
    <location>
        <begin position="501"/>
        <end position="513"/>
    </location>
</feature>
<feature type="compositionally biased region" description="Basic and acidic residues" evidence="2">
    <location>
        <begin position="195"/>
        <end position="215"/>
    </location>
</feature>
<feature type="compositionally biased region" description="Polar residues" evidence="2">
    <location>
        <begin position="752"/>
        <end position="764"/>
    </location>
</feature>
<keyword evidence="4" id="KW-1185">Reference proteome</keyword>
<feature type="region of interest" description="Disordered" evidence="2">
    <location>
        <begin position="115"/>
        <end position="148"/>
    </location>
</feature>
<feature type="region of interest" description="Disordered" evidence="2">
    <location>
        <begin position="371"/>
        <end position="398"/>
    </location>
</feature>
<feature type="region of interest" description="Disordered" evidence="2">
    <location>
        <begin position="169"/>
        <end position="262"/>
    </location>
</feature>
<feature type="region of interest" description="Disordered" evidence="2">
    <location>
        <begin position="694"/>
        <end position="794"/>
    </location>
</feature>
<name>A0A507C218_9FUNG</name>
<dbReference type="InterPro" id="IPR006597">
    <property type="entry name" value="Sel1-like"/>
</dbReference>
<feature type="compositionally biased region" description="Basic and acidic residues" evidence="2">
    <location>
        <begin position="171"/>
        <end position="182"/>
    </location>
</feature>
<feature type="compositionally biased region" description="Polar residues" evidence="2">
    <location>
        <begin position="442"/>
        <end position="460"/>
    </location>
</feature>